<keyword evidence="2" id="KW-0472">Membrane</keyword>
<keyword evidence="4" id="KW-1185">Reference proteome</keyword>
<dbReference type="Proteomes" id="UP000233786">
    <property type="component" value="Unassembled WGS sequence"/>
</dbReference>
<organism evidence="3 4">
    <name type="scientific">Saccharopolyspora spinosa</name>
    <dbReference type="NCBI Taxonomy" id="60894"/>
    <lineage>
        <taxon>Bacteria</taxon>
        <taxon>Bacillati</taxon>
        <taxon>Actinomycetota</taxon>
        <taxon>Actinomycetes</taxon>
        <taxon>Pseudonocardiales</taxon>
        <taxon>Pseudonocardiaceae</taxon>
        <taxon>Saccharopolyspora</taxon>
    </lineage>
</organism>
<evidence type="ECO:0000256" key="2">
    <source>
        <dbReference type="SAM" id="Phobius"/>
    </source>
</evidence>
<reference evidence="3" key="1">
    <citation type="submission" date="2017-12" db="EMBL/GenBank/DDBJ databases">
        <title>Sequencing the genomes of 1000 Actinobacteria strains.</title>
        <authorList>
            <person name="Klenk H.-P."/>
        </authorList>
    </citation>
    <scope>NUCLEOTIDE SEQUENCE [LARGE SCALE GENOMIC DNA]</scope>
    <source>
        <strain evidence="3">DSM 44228</strain>
    </source>
</reference>
<keyword evidence="2" id="KW-1133">Transmembrane helix</keyword>
<accession>A0A2N3Y1L7</accession>
<feature type="transmembrane region" description="Helical" evidence="2">
    <location>
        <begin position="69"/>
        <end position="87"/>
    </location>
</feature>
<name>A0A2N3Y1L7_SACSN</name>
<feature type="transmembrane region" description="Helical" evidence="2">
    <location>
        <begin position="46"/>
        <end position="62"/>
    </location>
</feature>
<sequence>MRGFRNCGPARRSVAGPATSSAVGYFVVAVGTVPASVAAWWSGEPVAGLVVLSLVVGGYAAAIRNAPGALVTSALGWMLLNGFVVHTRGDLAWEGVSDAVRLGTLAGAALIGVLCGWVAVRARERSTVSMSIPTARPAPRAELVVPSNDTAPAREASEPLAAARGDRCAHPV</sequence>
<evidence type="ECO:0000313" key="4">
    <source>
        <dbReference type="Proteomes" id="UP000233786"/>
    </source>
</evidence>
<keyword evidence="2" id="KW-0812">Transmembrane</keyword>
<proteinExistence type="predicted"/>
<gene>
    <name evidence="3" type="ORF">A8926_4691</name>
</gene>
<dbReference type="EMBL" id="PJNB01000001">
    <property type="protein sequence ID" value="PKW16803.1"/>
    <property type="molecule type" value="Genomic_DNA"/>
</dbReference>
<comment type="caution">
    <text evidence="3">The sequence shown here is derived from an EMBL/GenBank/DDBJ whole genome shotgun (WGS) entry which is preliminary data.</text>
</comment>
<dbReference type="STRING" id="994479.GCA_000194155_07448"/>
<dbReference type="AlphaFoldDB" id="A0A2N3Y1L7"/>
<protein>
    <submittedName>
        <fullName evidence="3">Uncharacterized protein</fullName>
    </submittedName>
</protein>
<feature type="transmembrane region" description="Helical" evidence="2">
    <location>
        <begin position="21"/>
        <end position="40"/>
    </location>
</feature>
<feature type="transmembrane region" description="Helical" evidence="2">
    <location>
        <begin position="99"/>
        <end position="120"/>
    </location>
</feature>
<evidence type="ECO:0000313" key="3">
    <source>
        <dbReference type="EMBL" id="PKW16803.1"/>
    </source>
</evidence>
<evidence type="ECO:0000256" key="1">
    <source>
        <dbReference type="SAM" id="MobiDB-lite"/>
    </source>
</evidence>
<feature type="region of interest" description="Disordered" evidence="1">
    <location>
        <begin position="146"/>
        <end position="172"/>
    </location>
</feature>